<dbReference type="PANTHER" id="PTHR33284">
    <property type="entry name" value="RIBOSOMAL PROTEIN L25/GLN-TRNA SYNTHETASE, ANTI-CODON-BINDING DOMAIN-CONTAINING PROTEIN"/>
    <property type="match status" value="1"/>
</dbReference>
<evidence type="ECO:0000259" key="6">
    <source>
        <dbReference type="Pfam" id="PF01386"/>
    </source>
</evidence>
<dbReference type="InterPro" id="IPR001021">
    <property type="entry name" value="Ribosomal_bL25_long"/>
</dbReference>
<dbReference type="InterPro" id="IPR020057">
    <property type="entry name" value="Ribosomal_bL25_b-dom"/>
</dbReference>
<sequence>MSDKNKLVAEARTEFGKGAARRTRRNHQIPAVLYGHGTAPVHVALPGHQTMLALKQQNALLEIDLDGDIQLALAKDIQRDPVKQVIEHVDLLIVRQGEKVEVEVSIRVTGAAEPGTITIIESQTVLIEALATNIPTSIEASIEGLVSGAVVYARDLILPEGSTLLTDPDVDVVLVTAPADSTADDAAAAEVSANQAAASAATKA</sequence>
<protein>
    <recommendedName>
        <fullName evidence="5">Large ribosomal subunit protein bL25</fullName>
    </recommendedName>
    <alternativeName>
        <fullName evidence="5">General stress protein CTC</fullName>
    </alternativeName>
</protein>
<name>A0A1G6QBF9_9MICO</name>
<feature type="domain" description="Large ribosomal subunit protein bL25 beta" evidence="7">
    <location>
        <begin position="99"/>
        <end position="178"/>
    </location>
</feature>
<gene>
    <name evidence="5" type="primary">rplY</name>
    <name evidence="5" type="synonym">ctc</name>
    <name evidence="8" type="ORF">SAMN05216410_2484</name>
</gene>
<dbReference type="RefSeq" id="WP_093183617.1">
    <property type="nucleotide sequence ID" value="NZ_FMYH01000004.1"/>
</dbReference>
<dbReference type="GO" id="GO:0006412">
    <property type="term" value="P:translation"/>
    <property type="evidence" value="ECO:0007669"/>
    <property type="project" value="UniProtKB-UniRule"/>
</dbReference>
<keyword evidence="3 5" id="KW-0689">Ribosomal protein</keyword>
<proteinExistence type="inferred from homology"/>
<dbReference type="GO" id="GO:0008097">
    <property type="term" value="F:5S rRNA binding"/>
    <property type="evidence" value="ECO:0007669"/>
    <property type="project" value="InterPro"/>
</dbReference>
<keyword evidence="9" id="KW-1185">Reference proteome</keyword>
<dbReference type="Gene3D" id="2.170.120.20">
    <property type="entry name" value="Ribosomal protein L25, beta domain"/>
    <property type="match status" value="1"/>
</dbReference>
<dbReference type="AlphaFoldDB" id="A0A1G6QBF9"/>
<evidence type="ECO:0000313" key="8">
    <source>
        <dbReference type="EMBL" id="SDC89244.1"/>
    </source>
</evidence>
<organism evidence="8 9">
    <name type="scientific">Sanguibacter gelidistatuariae</name>
    <dbReference type="NCBI Taxonomy" id="1814289"/>
    <lineage>
        <taxon>Bacteria</taxon>
        <taxon>Bacillati</taxon>
        <taxon>Actinomycetota</taxon>
        <taxon>Actinomycetes</taxon>
        <taxon>Micrococcales</taxon>
        <taxon>Sanguibacteraceae</taxon>
        <taxon>Sanguibacter</taxon>
    </lineage>
</organism>
<comment type="similarity">
    <text evidence="5">Belongs to the bacterial ribosomal protein bL25 family. CTC subfamily.</text>
</comment>
<dbReference type="STRING" id="1814289.SAMN05216410_2484"/>
<accession>A0A1G6QBF9</accession>
<keyword evidence="2 5" id="KW-0694">RNA-binding</keyword>
<dbReference type="NCBIfam" id="TIGR00731">
    <property type="entry name" value="bL25_bact_ctc"/>
    <property type="match status" value="1"/>
</dbReference>
<evidence type="ECO:0000256" key="4">
    <source>
        <dbReference type="ARBA" id="ARBA00023274"/>
    </source>
</evidence>
<dbReference type="InterPro" id="IPR037121">
    <property type="entry name" value="Ribosomal_bL25_C"/>
</dbReference>
<dbReference type="InterPro" id="IPR011035">
    <property type="entry name" value="Ribosomal_bL25/Gln-tRNA_synth"/>
</dbReference>
<reference evidence="8 9" key="1">
    <citation type="submission" date="2016-09" db="EMBL/GenBank/DDBJ databases">
        <authorList>
            <person name="Capua I."/>
            <person name="De Benedictis P."/>
            <person name="Joannis T."/>
            <person name="Lombin L.H."/>
            <person name="Cattoli G."/>
        </authorList>
    </citation>
    <scope>NUCLEOTIDE SEQUENCE [LARGE SCALE GENOMIC DNA]</scope>
    <source>
        <strain evidence="8 9">ISLP-3</strain>
    </source>
</reference>
<dbReference type="SUPFAM" id="SSF50715">
    <property type="entry name" value="Ribosomal protein L25-like"/>
    <property type="match status" value="1"/>
</dbReference>
<evidence type="ECO:0000256" key="5">
    <source>
        <dbReference type="HAMAP-Rule" id="MF_01334"/>
    </source>
</evidence>
<evidence type="ECO:0000256" key="3">
    <source>
        <dbReference type="ARBA" id="ARBA00022980"/>
    </source>
</evidence>
<comment type="function">
    <text evidence="5">This is one of the proteins that binds to the 5S RNA in the ribosome where it forms part of the central protuberance.</text>
</comment>
<dbReference type="CDD" id="cd00495">
    <property type="entry name" value="Ribosomal_L25_TL5_CTC"/>
    <property type="match status" value="1"/>
</dbReference>
<dbReference type="OrthoDB" id="5242980at2"/>
<keyword evidence="4 5" id="KW-0687">Ribonucleoprotein</keyword>
<dbReference type="HAMAP" id="MF_01334">
    <property type="entry name" value="Ribosomal_bL25_CTC"/>
    <property type="match status" value="1"/>
</dbReference>
<dbReference type="GO" id="GO:0003735">
    <property type="term" value="F:structural constituent of ribosome"/>
    <property type="evidence" value="ECO:0007669"/>
    <property type="project" value="InterPro"/>
</dbReference>
<dbReference type="Pfam" id="PF14693">
    <property type="entry name" value="Ribosomal_TL5_C"/>
    <property type="match status" value="1"/>
</dbReference>
<evidence type="ECO:0000313" key="9">
    <source>
        <dbReference type="Proteomes" id="UP000199039"/>
    </source>
</evidence>
<dbReference type="Pfam" id="PF01386">
    <property type="entry name" value="Ribosomal_L25p"/>
    <property type="match status" value="1"/>
</dbReference>
<dbReference type="InterPro" id="IPR020056">
    <property type="entry name" value="Rbsml_bL25/Gln-tRNA_synth_N"/>
</dbReference>
<keyword evidence="1 5" id="KW-0699">rRNA-binding</keyword>
<dbReference type="NCBIfam" id="NF004131">
    <property type="entry name" value="PRK05618.2-1"/>
    <property type="match status" value="1"/>
</dbReference>
<dbReference type="GO" id="GO:0022625">
    <property type="term" value="C:cytosolic large ribosomal subunit"/>
    <property type="evidence" value="ECO:0007669"/>
    <property type="project" value="TreeGrafter"/>
</dbReference>
<comment type="subunit">
    <text evidence="5">Part of the 50S ribosomal subunit; part of the 5S rRNA/L5/L18/L25 subcomplex. Contacts the 5S rRNA. Binds to the 5S rRNA independently of L5 and L18.</text>
</comment>
<evidence type="ECO:0000256" key="1">
    <source>
        <dbReference type="ARBA" id="ARBA00022730"/>
    </source>
</evidence>
<evidence type="ECO:0000259" key="7">
    <source>
        <dbReference type="Pfam" id="PF14693"/>
    </source>
</evidence>
<feature type="domain" description="Large ribosomal subunit protein bL25 L25" evidence="6">
    <location>
        <begin position="7"/>
        <end position="91"/>
    </location>
</feature>
<dbReference type="InterPro" id="IPR020930">
    <property type="entry name" value="Ribosomal_uL5_bac-type"/>
</dbReference>
<dbReference type="EMBL" id="FMYH01000004">
    <property type="protein sequence ID" value="SDC89244.1"/>
    <property type="molecule type" value="Genomic_DNA"/>
</dbReference>
<dbReference type="Proteomes" id="UP000199039">
    <property type="component" value="Unassembled WGS sequence"/>
</dbReference>
<dbReference type="PANTHER" id="PTHR33284:SF1">
    <property type="entry name" value="RIBOSOMAL PROTEIN L25_GLN-TRNA SYNTHETASE, ANTI-CODON-BINDING DOMAIN-CONTAINING PROTEIN"/>
    <property type="match status" value="1"/>
</dbReference>
<dbReference type="Gene3D" id="2.40.240.10">
    <property type="entry name" value="Ribosomal Protein L25, Chain P"/>
    <property type="match status" value="1"/>
</dbReference>
<dbReference type="InterPro" id="IPR029751">
    <property type="entry name" value="Ribosomal_L25_dom"/>
</dbReference>
<evidence type="ECO:0000256" key="2">
    <source>
        <dbReference type="ARBA" id="ARBA00022884"/>
    </source>
</evidence>